<reference evidence="2" key="1">
    <citation type="journal article" date="2014" name="Int. J. Syst. Evol. Microbiol.">
        <title>Complete genome sequence of Corynebacterium casei LMG S-19264T (=DSM 44701T), isolated from a smear-ripened cheese.</title>
        <authorList>
            <consortium name="US DOE Joint Genome Institute (JGI-PGF)"/>
            <person name="Walter F."/>
            <person name="Albersmeier A."/>
            <person name="Kalinowski J."/>
            <person name="Ruckert C."/>
        </authorList>
    </citation>
    <scope>NUCLEOTIDE SEQUENCE</scope>
    <source>
        <strain evidence="2">KCTC 23310</strain>
    </source>
</reference>
<dbReference type="SUPFAM" id="SSF69572">
    <property type="entry name" value="Activating enzymes of the ubiquitin-like proteins"/>
    <property type="match status" value="1"/>
</dbReference>
<evidence type="ECO:0000313" key="2">
    <source>
        <dbReference type="EMBL" id="GHC51295.1"/>
    </source>
</evidence>
<dbReference type="EMBL" id="BMYJ01000003">
    <property type="protein sequence ID" value="GHC51295.1"/>
    <property type="molecule type" value="Genomic_DNA"/>
</dbReference>
<dbReference type="Pfam" id="PF00899">
    <property type="entry name" value="ThiF"/>
    <property type="match status" value="1"/>
</dbReference>
<feature type="domain" description="THIF-type NAD/FAD binding fold" evidence="1">
    <location>
        <begin position="3"/>
        <end position="231"/>
    </location>
</feature>
<sequence length="298" mass="31538">MRYNRQMILPGVGADGQARLAAARVLIVGAGGLGCPCLSALAGAGVGRITLVDPDVVEATNLHRQLLYLPGDIGQPKVQVAAQRAMAQNPDVQVMPVMTRLTPDNLPDLARSQDLLIDGADSFAVTYALSDHARSTDQPLFSASAVGLAGYAGGFCGGGPSYRAVFPEPPNAGATCDTAGVLGPVPMMLGTALAQMALAHILRLAPSPIGRMLTLDFATARFDSFRFDEAPEPERSIPFIGPRSRRSGDMFIDLRHQTLPHILPKARLILACRSGLRAWRMAETLSHPDIALLALGDD</sequence>
<keyword evidence="3" id="KW-1185">Reference proteome</keyword>
<dbReference type="InterPro" id="IPR000594">
    <property type="entry name" value="ThiF_NAD_FAD-bd"/>
</dbReference>
<dbReference type="PANTHER" id="PTHR10953">
    <property type="entry name" value="UBIQUITIN-ACTIVATING ENZYME E1"/>
    <property type="match status" value="1"/>
</dbReference>
<evidence type="ECO:0000259" key="1">
    <source>
        <dbReference type="Pfam" id="PF00899"/>
    </source>
</evidence>
<dbReference type="GO" id="GO:0005829">
    <property type="term" value="C:cytosol"/>
    <property type="evidence" value="ECO:0007669"/>
    <property type="project" value="TreeGrafter"/>
</dbReference>
<dbReference type="CDD" id="cd00757">
    <property type="entry name" value="ThiF_MoeB_HesA_family"/>
    <property type="match status" value="1"/>
</dbReference>
<dbReference type="GO" id="GO:0008641">
    <property type="term" value="F:ubiquitin-like modifier activating enzyme activity"/>
    <property type="evidence" value="ECO:0007669"/>
    <property type="project" value="InterPro"/>
</dbReference>
<dbReference type="InterPro" id="IPR035985">
    <property type="entry name" value="Ubiquitin-activating_enz"/>
</dbReference>
<dbReference type="Gene3D" id="3.40.50.720">
    <property type="entry name" value="NAD(P)-binding Rossmann-like Domain"/>
    <property type="match status" value="1"/>
</dbReference>
<dbReference type="PROSITE" id="PS51257">
    <property type="entry name" value="PROKAR_LIPOPROTEIN"/>
    <property type="match status" value="1"/>
</dbReference>
<dbReference type="RefSeq" id="WP_189410727.1">
    <property type="nucleotide sequence ID" value="NZ_BMYJ01000003.1"/>
</dbReference>
<dbReference type="InterPro" id="IPR045886">
    <property type="entry name" value="ThiF/MoeB/HesA"/>
</dbReference>
<comment type="caution">
    <text evidence="2">The sequence shown here is derived from an EMBL/GenBank/DDBJ whole genome shotgun (WGS) entry which is preliminary data.</text>
</comment>
<name>A0A918TLJ3_9RHOB</name>
<dbReference type="AlphaFoldDB" id="A0A918TLJ3"/>
<gene>
    <name evidence="2" type="ORF">GCM10007315_12080</name>
</gene>
<protein>
    <recommendedName>
        <fullName evidence="1">THIF-type NAD/FAD binding fold domain-containing protein</fullName>
    </recommendedName>
</protein>
<dbReference type="GO" id="GO:0016779">
    <property type="term" value="F:nucleotidyltransferase activity"/>
    <property type="evidence" value="ECO:0007669"/>
    <property type="project" value="TreeGrafter"/>
</dbReference>
<proteinExistence type="predicted"/>
<dbReference type="PANTHER" id="PTHR10953:SF102">
    <property type="entry name" value="ADENYLYLTRANSFERASE AND SULFURTRANSFERASE MOCS3"/>
    <property type="match status" value="1"/>
</dbReference>
<organism evidence="2 3">
    <name type="scientific">Neogemmobacter tilapiae</name>
    <dbReference type="NCBI Taxonomy" id="875041"/>
    <lineage>
        <taxon>Bacteria</taxon>
        <taxon>Pseudomonadati</taxon>
        <taxon>Pseudomonadota</taxon>
        <taxon>Alphaproteobacteria</taxon>
        <taxon>Rhodobacterales</taxon>
        <taxon>Paracoccaceae</taxon>
        <taxon>Neogemmobacter</taxon>
    </lineage>
</organism>
<evidence type="ECO:0000313" key="3">
    <source>
        <dbReference type="Proteomes" id="UP000638981"/>
    </source>
</evidence>
<reference evidence="2" key="2">
    <citation type="submission" date="2020-09" db="EMBL/GenBank/DDBJ databases">
        <authorList>
            <person name="Sun Q."/>
            <person name="Kim S."/>
        </authorList>
    </citation>
    <scope>NUCLEOTIDE SEQUENCE</scope>
    <source>
        <strain evidence="2">KCTC 23310</strain>
    </source>
</reference>
<accession>A0A918TLJ3</accession>
<dbReference type="GO" id="GO:0008146">
    <property type="term" value="F:sulfotransferase activity"/>
    <property type="evidence" value="ECO:0007669"/>
    <property type="project" value="TreeGrafter"/>
</dbReference>
<dbReference type="GO" id="GO:0004792">
    <property type="term" value="F:thiosulfate-cyanide sulfurtransferase activity"/>
    <property type="evidence" value="ECO:0007669"/>
    <property type="project" value="TreeGrafter"/>
</dbReference>
<dbReference type="Proteomes" id="UP000638981">
    <property type="component" value="Unassembled WGS sequence"/>
</dbReference>